<dbReference type="RefSeq" id="WP_052041709.1">
    <property type="nucleotide sequence ID" value="NZ_ARXV01000022.1"/>
</dbReference>
<evidence type="ECO:0000313" key="3">
    <source>
        <dbReference type="Proteomes" id="UP000029444"/>
    </source>
</evidence>
<dbReference type="GO" id="GO:0016787">
    <property type="term" value="F:hydrolase activity"/>
    <property type="evidence" value="ECO:0007669"/>
    <property type="project" value="UniProtKB-KW"/>
</dbReference>
<accession>A0A095SEH8</accession>
<sequence>MGELQWPLTNGQTLPVTQAGSGEQAVVLIHGWTCQRSHWRALLANPPEGVTLYAVDLPGHGEARDVNVSPWAVSALAEALVKTLEGLDAPVLVGHSMGGAVALELARRKTVKAVVLVDTFVIPYGDLDEDSAKGIESAFYADFPAAIADLVANNAGPDMPADKKAALAKDMASAPAEAMLPLWSDLLRWTPAAAFSELRCPIHAINGDLVGDAAKARCASHVTEWLQPGTWHFPQMEQPEIFADVFAKVLEQI</sequence>
<dbReference type="STRING" id="1177154.Y5S_03634"/>
<comment type="caution">
    <text evidence="2">The sequence shown here is derived from an EMBL/GenBank/DDBJ whole genome shotgun (WGS) entry which is preliminary data.</text>
</comment>
<dbReference type="SUPFAM" id="SSF53474">
    <property type="entry name" value="alpha/beta-Hydrolases"/>
    <property type="match status" value="1"/>
</dbReference>
<dbReference type="Pfam" id="PF12697">
    <property type="entry name" value="Abhydrolase_6"/>
    <property type="match status" value="1"/>
</dbReference>
<dbReference type="OrthoDB" id="2086224at2"/>
<feature type="domain" description="AB hydrolase-1" evidence="1">
    <location>
        <begin position="26"/>
        <end position="245"/>
    </location>
</feature>
<reference evidence="2 3" key="1">
    <citation type="submission" date="2012-09" db="EMBL/GenBank/DDBJ databases">
        <title>Genome Sequence of alkane-degrading Bacterium Alcanivorax sp. 19-m-6.</title>
        <authorList>
            <person name="Lai Q."/>
            <person name="Shao Z."/>
        </authorList>
    </citation>
    <scope>NUCLEOTIDE SEQUENCE [LARGE SCALE GENOMIC DNA]</scope>
    <source>
        <strain evidence="2 3">19-m-6</strain>
    </source>
</reference>
<dbReference type="AlphaFoldDB" id="A0A095SEH8"/>
<dbReference type="EMBL" id="ARXV01000022">
    <property type="protein sequence ID" value="KGD62679.1"/>
    <property type="molecule type" value="Genomic_DNA"/>
</dbReference>
<dbReference type="eggNOG" id="COG0596">
    <property type="taxonomic scope" value="Bacteria"/>
</dbReference>
<dbReference type="InterPro" id="IPR029058">
    <property type="entry name" value="AB_hydrolase_fold"/>
</dbReference>
<dbReference type="PANTHER" id="PTHR43798">
    <property type="entry name" value="MONOACYLGLYCEROL LIPASE"/>
    <property type="match status" value="1"/>
</dbReference>
<dbReference type="GO" id="GO:0016020">
    <property type="term" value="C:membrane"/>
    <property type="evidence" value="ECO:0007669"/>
    <property type="project" value="TreeGrafter"/>
</dbReference>
<dbReference type="InterPro" id="IPR050266">
    <property type="entry name" value="AB_hydrolase_sf"/>
</dbReference>
<dbReference type="Gene3D" id="3.40.50.1820">
    <property type="entry name" value="alpha/beta hydrolase"/>
    <property type="match status" value="1"/>
</dbReference>
<evidence type="ECO:0000313" key="2">
    <source>
        <dbReference type="EMBL" id="KGD62679.1"/>
    </source>
</evidence>
<keyword evidence="2" id="KW-0378">Hydrolase</keyword>
<gene>
    <name evidence="2" type="ORF">Y5S_03634</name>
</gene>
<dbReference type="PATRIC" id="fig|1177154.3.peg.3642"/>
<dbReference type="Proteomes" id="UP000029444">
    <property type="component" value="Unassembled WGS sequence"/>
</dbReference>
<name>A0A095SEH8_9GAMM</name>
<proteinExistence type="predicted"/>
<dbReference type="InterPro" id="IPR000073">
    <property type="entry name" value="AB_hydrolase_1"/>
</dbReference>
<organism evidence="2 3">
    <name type="scientific">Alcanivorax nanhaiticus</name>
    <dbReference type="NCBI Taxonomy" id="1177154"/>
    <lineage>
        <taxon>Bacteria</taxon>
        <taxon>Pseudomonadati</taxon>
        <taxon>Pseudomonadota</taxon>
        <taxon>Gammaproteobacteria</taxon>
        <taxon>Oceanospirillales</taxon>
        <taxon>Alcanivoracaceae</taxon>
        <taxon>Alcanivorax</taxon>
    </lineage>
</organism>
<protein>
    <submittedName>
        <fullName evidence="2">Alpha/beta hydrolase</fullName>
    </submittedName>
</protein>
<evidence type="ECO:0000259" key="1">
    <source>
        <dbReference type="Pfam" id="PF12697"/>
    </source>
</evidence>
<dbReference type="PANTHER" id="PTHR43798:SF33">
    <property type="entry name" value="HYDROLASE, PUTATIVE (AFU_ORTHOLOGUE AFUA_2G14860)-RELATED"/>
    <property type="match status" value="1"/>
</dbReference>
<keyword evidence="3" id="KW-1185">Reference proteome</keyword>